<name>A0ABQ6G381_9CHLR</name>
<gene>
    <name evidence="1" type="ORF">KDH_78200</name>
</gene>
<proteinExistence type="predicted"/>
<reference evidence="1 2" key="1">
    <citation type="submission" date="2023-02" db="EMBL/GenBank/DDBJ databases">
        <title>Dictyobacter halimunensis sp. nov., a new member of the class Ktedonobacteria from forest soil in a geothermal area.</title>
        <authorList>
            <person name="Rachmania M.K."/>
            <person name="Ningsih F."/>
            <person name="Sakai Y."/>
            <person name="Yabe S."/>
            <person name="Yokota A."/>
            <person name="Sjamsuridzal W."/>
        </authorList>
    </citation>
    <scope>NUCLEOTIDE SEQUENCE [LARGE SCALE GENOMIC DNA]</scope>
    <source>
        <strain evidence="1 2">S3.2.2.5</strain>
    </source>
</reference>
<keyword evidence="2" id="KW-1185">Reference proteome</keyword>
<accession>A0ABQ6G381</accession>
<evidence type="ECO:0000313" key="2">
    <source>
        <dbReference type="Proteomes" id="UP001344906"/>
    </source>
</evidence>
<sequence length="47" mass="5096">MPGDEVAYGSKPGRARHLQMRARASLAFRGFNKDFACGLYIGDAPVP</sequence>
<evidence type="ECO:0000313" key="1">
    <source>
        <dbReference type="EMBL" id="GLV61002.1"/>
    </source>
</evidence>
<dbReference type="Proteomes" id="UP001344906">
    <property type="component" value="Unassembled WGS sequence"/>
</dbReference>
<comment type="caution">
    <text evidence="1">The sequence shown here is derived from an EMBL/GenBank/DDBJ whole genome shotgun (WGS) entry which is preliminary data.</text>
</comment>
<dbReference type="EMBL" id="BSRI01000002">
    <property type="protein sequence ID" value="GLV61002.1"/>
    <property type="molecule type" value="Genomic_DNA"/>
</dbReference>
<organism evidence="1 2">
    <name type="scientific">Dictyobacter halimunensis</name>
    <dbReference type="NCBI Taxonomy" id="3026934"/>
    <lineage>
        <taxon>Bacteria</taxon>
        <taxon>Bacillati</taxon>
        <taxon>Chloroflexota</taxon>
        <taxon>Ktedonobacteria</taxon>
        <taxon>Ktedonobacterales</taxon>
        <taxon>Dictyobacteraceae</taxon>
        <taxon>Dictyobacter</taxon>
    </lineage>
</organism>
<protein>
    <submittedName>
        <fullName evidence="1">Uncharacterized protein</fullName>
    </submittedName>
</protein>